<feature type="region of interest" description="Disordered" evidence="10">
    <location>
        <begin position="26"/>
        <end position="51"/>
    </location>
</feature>
<protein>
    <recommendedName>
        <fullName evidence="9">Dof zinc finger protein</fullName>
    </recommendedName>
</protein>
<dbReference type="Proteomes" id="UP000734854">
    <property type="component" value="Unassembled WGS sequence"/>
</dbReference>
<evidence type="ECO:0000256" key="9">
    <source>
        <dbReference type="RuleBase" id="RU369094"/>
    </source>
</evidence>
<dbReference type="InterPro" id="IPR003851">
    <property type="entry name" value="Znf_Dof"/>
</dbReference>
<feature type="domain" description="Dof-type" evidence="11">
    <location>
        <begin position="51"/>
        <end position="105"/>
    </location>
</feature>
<evidence type="ECO:0000259" key="11">
    <source>
        <dbReference type="PROSITE" id="PS50884"/>
    </source>
</evidence>
<organism evidence="12 13">
    <name type="scientific">Zingiber officinale</name>
    <name type="common">Ginger</name>
    <name type="synonym">Amomum zingiber</name>
    <dbReference type="NCBI Taxonomy" id="94328"/>
    <lineage>
        <taxon>Eukaryota</taxon>
        <taxon>Viridiplantae</taxon>
        <taxon>Streptophyta</taxon>
        <taxon>Embryophyta</taxon>
        <taxon>Tracheophyta</taxon>
        <taxon>Spermatophyta</taxon>
        <taxon>Magnoliopsida</taxon>
        <taxon>Liliopsida</taxon>
        <taxon>Zingiberales</taxon>
        <taxon>Zingiberaceae</taxon>
        <taxon>Zingiber</taxon>
    </lineage>
</organism>
<evidence type="ECO:0000256" key="7">
    <source>
        <dbReference type="ARBA" id="ARBA00023242"/>
    </source>
</evidence>
<dbReference type="GO" id="GO:0008270">
    <property type="term" value="F:zinc ion binding"/>
    <property type="evidence" value="ECO:0007669"/>
    <property type="project" value="UniProtKB-KW"/>
</dbReference>
<feature type="compositionally biased region" description="Pro residues" evidence="10">
    <location>
        <begin position="41"/>
        <end position="51"/>
    </location>
</feature>
<evidence type="ECO:0000256" key="5">
    <source>
        <dbReference type="ARBA" id="ARBA00023125"/>
    </source>
</evidence>
<keyword evidence="7 8" id="KW-0539">Nucleus</keyword>
<keyword evidence="4 9" id="KW-0805">Transcription regulation</keyword>
<dbReference type="EMBL" id="JACMSC010000003">
    <property type="protein sequence ID" value="KAG6528252.1"/>
    <property type="molecule type" value="Genomic_DNA"/>
</dbReference>
<reference evidence="12 13" key="1">
    <citation type="submission" date="2020-08" db="EMBL/GenBank/DDBJ databases">
        <title>Plant Genome Project.</title>
        <authorList>
            <person name="Zhang R.-G."/>
        </authorList>
    </citation>
    <scope>NUCLEOTIDE SEQUENCE [LARGE SCALE GENOMIC DNA]</scope>
    <source>
        <tissue evidence="12">Rhizome</tissue>
    </source>
</reference>
<keyword evidence="2 8" id="KW-0863">Zinc-finger</keyword>
<dbReference type="AlphaFoldDB" id="A0A8J5HVC2"/>
<dbReference type="PANTHER" id="PTHR31992">
    <property type="entry name" value="DOF ZINC FINGER PROTEIN DOF1.4-RELATED"/>
    <property type="match status" value="1"/>
</dbReference>
<comment type="subcellular location">
    <subcellularLocation>
        <location evidence="8 9">Nucleus</location>
    </subcellularLocation>
</comment>
<feature type="compositionally biased region" description="Polar residues" evidence="10">
    <location>
        <begin position="27"/>
        <end position="36"/>
    </location>
</feature>
<dbReference type="PROSITE" id="PS50884">
    <property type="entry name" value="ZF_DOF_2"/>
    <property type="match status" value="1"/>
</dbReference>
<evidence type="ECO:0000256" key="2">
    <source>
        <dbReference type="ARBA" id="ARBA00022771"/>
    </source>
</evidence>
<dbReference type="GO" id="GO:0003677">
    <property type="term" value="F:DNA binding"/>
    <property type="evidence" value="ECO:0007669"/>
    <property type="project" value="UniProtKB-UniRule"/>
</dbReference>
<comment type="caution">
    <text evidence="12">The sequence shown here is derived from an EMBL/GenBank/DDBJ whole genome shotgun (WGS) entry which is preliminary data.</text>
</comment>
<evidence type="ECO:0000256" key="6">
    <source>
        <dbReference type="ARBA" id="ARBA00023163"/>
    </source>
</evidence>
<name>A0A8J5HVC2_ZINOF</name>
<keyword evidence="1 9" id="KW-0479">Metal-binding</keyword>
<gene>
    <name evidence="12" type="ORF">ZIOFF_010403</name>
</gene>
<accession>A0A8J5HVC2</accession>
<dbReference type="PROSITE" id="PS01361">
    <property type="entry name" value="ZF_DOF_1"/>
    <property type="match status" value="1"/>
</dbReference>
<dbReference type="GO" id="GO:0003700">
    <property type="term" value="F:DNA-binding transcription factor activity"/>
    <property type="evidence" value="ECO:0007669"/>
    <property type="project" value="UniProtKB-UniRule"/>
</dbReference>
<keyword evidence="3 9" id="KW-0862">Zinc</keyword>
<evidence type="ECO:0000256" key="4">
    <source>
        <dbReference type="ARBA" id="ARBA00023015"/>
    </source>
</evidence>
<comment type="function">
    <text evidence="9">Transcription factor that binds specifically to a 5'-AA[AG]G-3' consensus core sequence.</text>
</comment>
<feature type="region of interest" description="Disordered" evidence="10">
    <location>
        <begin position="92"/>
        <end position="124"/>
    </location>
</feature>
<keyword evidence="13" id="KW-1185">Reference proteome</keyword>
<dbReference type="OrthoDB" id="1927254at2759"/>
<keyword evidence="6 9" id="KW-0804">Transcription</keyword>
<dbReference type="PANTHER" id="PTHR31992:SF97">
    <property type="entry name" value="DOF ZINC FINGER PROTEIN"/>
    <property type="match status" value="1"/>
</dbReference>
<dbReference type="GO" id="GO:0005634">
    <property type="term" value="C:nucleus"/>
    <property type="evidence" value="ECO:0007669"/>
    <property type="project" value="UniProtKB-SubCell"/>
</dbReference>
<evidence type="ECO:0000313" key="13">
    <source>
        <dbReference type="Proteomes" id="UP000734854"/>
    </source>
</evidence>
<evidence type="ECO:0000313" key="12">
    <source>
        <dbReference type="EMBL" id="KAG6528252.1"/>
    </source>
</evidence>
<evidence type="ECO:0000256" key="3">
    <source>
        <dbReference type="ARBA" id="ARBA00022833"/>
    </source>
</evidence>
<evidence type="ECO:0000256" key="1">
    <source>
        <dbReference type="ARBA" id="ARBA00022723"/>
    </source>
</evidence>
<evidence type="ECO:0000256" key="10">
    <source>
        <dbReference type="SAM" id="MobiDB-lite"/>
    </source>
</evidence>
<keyword evidence="5 8" id="KW-0238">DNA-binding</keyword>
<dbReference type="Pfam" id="PF02701">
    <property type="entry name" value="Zn_ribbon_Dof"/>
    <property type="match status" value="1"/>
</dbReference>
<proteinExistence type="predicted"/>
<sequence length="220" mass="23783">MGLSSKLASPDVDALLCSQDLLEIPKPTSQARNYSHQQQQRPPPPPHWPPLKCPRCDSTNTKFCYYNNYSRTQPRHFCKACRRHWTHGGTLRNVPVGGSRVGKNNNKRVPKPTPTPPAAAASSSSAPIPFLFPDIPRQALLQSPPPATLQLAASDYTANLAPQITTEFDLVMNSCGGSNCYYGGWQAGQVSAIATSTSGGMDHSGADYWSGWDDDVAGCP</sequence>
<dbReference type="InterPro" id="IPR045174">
    <property type="entry name" value="Dof"/>
</dbReference>
<evidence type="ECO:0000256" key="8">
    <source>
        <dbReference type="PROSITE-ProRule" id="PRU00071"/>
    </source>
</evidence>